<dbReference type="SUPFAM" id="SSF74653">
    <property type="entry name" value="TolA/TonB C-terminal domain"/>
    <property type="match status" value="1"/>
</dbReference>
<comment type="similarity">
    <text evidence="2">Belongs to the TonB family.</text>
</comment>
<proteinExistence type="inferred from homology"/>
<gene>
    <name evidence="11" type="ORF">BN1209_1567</name>
</gene>
<evidence type="ECO:0000313" key="12">
    <source>
        <dbReference type="Proteomes" id="UP000056322"/>
    </source>
</evidence>
<dbReference type="GO" id="GO:0031992">
    <property type="term" value="F:energy transducer activity"/>
    <property type="evidence" value="ECO:0007669"/>
    <property type="project" value="TreeGrafter"/>
</dbReference>
<reference evidence="12" key="1">
    <citation type="submission" date="2014-12" db="EMBL/GenBank/DDBJ databases">
        <authorList>
            <person name="Salcher M.M."/>
        </authorList>
    </citation>
    <scope>NUCLEOTIDE SEQUENCE [LARGE SCALE GENOMIC DNA]</scope>
    <source>
        <strain evidence="12">MMS-10A-171</strain>
    </source>
</reference>
<feature type="domain" description="TonB C-terminal" evidence="10">
    <location>
        <begin position="155"/>
        <end position="245"/>
    </location>
</feature>
<dbReference type="KEGG" id="mbac:BN1209_1567"/>
<keyword evidence="8" id="KW-1133">Transmembrane helix</keyword>
<dbReference type="EMBL" id="LN794158">
    <property type="protein sequence ID" value="CEN56603.1"/>
    <property type="molecule type" value="Genomic_DNA"/>
</dbReference>
<dbReference type="PANTHER" id="PTHR33446">
    <property type="entry name" value="PROTEIN TONB-RELATED"/>
    <property type="match status" value="1"/>
</dbReference>
<name>A0A0B7J1J3_9PROT</name>
<evidence type="ECO:0000256" key="5">
    <source>
        <dbReference type="ARBA" id="ARBA00022519"/>
    </source>
</evidence>
<evidence type="ECO:0000256" key="3">
    <source>
        <dbReference type="ARBA" id="ARBA00022448"/>
    </source>
</evidence>
<dbReference type="GO" id="GO:0015031">
    <property type="term" value="P:protein transport"/>
    <property type="evidence" value="ECO:0007669"/>
    <property type="project" value="UniProtKB-KW"/>
</dbReference>
<keyword evidence="3" id="KW-0813">Transport</keyword>
<dbReference type="NCBIfam" id="TIGR01352">
    <property type="entry name" value="tonB_Cterm"/>
    <property type="match status" value="1"/>
</dbReference>
<dbReference type="AlphaFoldDB" id="A0A0B7J1J3"/>
<evidence type="ECO:0000256" key="7">
    <source>
        <dbReference type="ARBA" id="ARBA00022927"/>
    </source>
</evidence>
<dbReference type="GO" id="GO:0098797">
    <property type="term" value="C:plasma membrane protein complex"/>
    <property type="evidence" value="ECO:0007669"/>
    <property type="project" value="TreeGrafter"/>
</dbReference>
<evidence type="ECO:0000256" key="4">
    <source>
        <dbReference type="ARBA" id="ARBA00022475"/>
    </source>
</evidence>
<keyword evidence="5" id="KW-0997">Cell inner membrane</keyword>
<evidence type="ECO:0000256" key="9">
    <source>
        <dbReference type="ARBA" id="ARBA00023136"/>
    </source>
</evidence>
<dbReference type="Gene3D" id="3.30.1150.10">
    <property type="match status" value="1"/>
</dbReference>
<dbReference type="GO" id="GO:0055085">
    <property type="term" value="P:transmembrane transport"/>
    <property type="evidence" value="ECO:0007669"/>
    <property type="project" value="InterPro"/>
</dbReference>
<keyword evidence="6" id="KW-0812">Transmembrane</keyword>
<keyword evidence="7" id="KW-0653">Protein transport</keyword>
<dbReference type="InterPro" id="IPR006260">
    <property type="entry name" value="TonB/TolA_C"/>
</dbReference>
<organism evidence="11 12">
    <name type="scientific">Candidatus Methylopumilus turicensis</name>
    <dbReference type="NCBI Taxonomy" id="1581680"/>
    <lineage>
        <taxon>Bacteria</taxon>
        <taxon>Pseudomonadati</taxon>
        <taxon>Pseudomonadota</taxon>
        <taxon>Betaproteobacteria</taxon>
        <taxon>Nitrosomonadales</taxon>
        <taxon>Methylophilaceae</taxon>
        <taxon>Candidatus Methylopumilus</taxon>
    </lineage>
</organism>
<evidence type="ECO:0000259" key="10">
    <source>
        <dbReference type="PROSITE" id="PS52015"/>
    </source>
</evidence>
<dbReference type="Proteomes" id="UP000056322">
    <property type="component" value="Chromosome 1"/>
</dbReference>
<keyword evidence="12" id="KW-1185">Reference proteome</keyword>
<evidence type="ECO:0000256" key="6">
    <source>
        <dbReference type="ARBA" id="ARBA00022692"/>
    </source>
</evidence>
<keyword evidence="9" id="KW-0472">Membrane</keyword>
<evidence type="ECO:0000256" key="1">
    <source>
        <dbReference type="ARBA" id="ARBA00004383"/>
    </source>
</evidence>
<dbReference type="PANTHER" id="PTHR33446:SF2">
    <property type="entry name" value="PROTEIN TONB"/>
    <property type="match status" value="1"/>
</dbReference>
<evidence type="ECO:0000313" key="11">
    <source>
        <dbReference type="EMBL" id="CEN56603.1"/>
    </source>
</evidence>
<dbReference type="HOGENOM" id="CLU_076333_4_0_4"/>
<evidence type="ECO:0000256" key="8">
    <source>
        <dbReference type="ARBA" id="ARBA00022989"/>
    </source>
</evidence>
<accession>A0A0B7J1J3</accession>
<protein>
    <submittedName>
        <fullName evidence="11">TonB family protein</fullName>
    </submittedName>
</protein>
<comment type="subcellular location">
    <subcellularLocation>
        <location evidence="1">Cell inner membrane</location>
        <topology evidence="1">Single-pass membrane protein</topology>
        <orientation evidence="1">Periplasmic side</orientation>
    </subcellularLocation>
</comment>
<dbReference type="PROSITE" id="PS52015">
    <property type="entry name" value="TONB_CTD"/>
    <property type="match status" value="1"/>
</dbReference>
<evidence type="ECO:0000256" key="2">
    <source>
        <dbReference type="ARBA" id="ARBA00006555"/>
    </source>
</evidence>
<dbReference type="InterPro" id="IPR037682">
    <property type="entry name" value="TonB_C"/>
</dbReference>
<dbReference type="Pfam" id="PF03544">
    <property type="entry name" value="TonB_C"/>
    <property type="match status" value="1"/>
</dbReference>
<dbReference type="STRING" id="1581680.BN1209_1567"/>
<sequence length="245" mass="26604">MIQKHRFHILTKLSPPLFNRENALTWAFFISIGLHLIAALGIPNISLEEPVKPPELIIELAPPKPEPPAPPAPVKPPEPVKPKIVPPPKAKPIPQPVVKTVSTPQPVSEPPPTVIAAAPKAEVTPVFVAPTPVVAKLEPPKPSVNQADLDSARNQYGSALSREIAKHINYPGIAKMRGWQGVVEIDFQLDGNGKILSQKIHTSSGFEVLDKQALEMVKKSNFPTPPEVLKSNAFNVTVPVSFRLE</sequence>
<dbReference type="InterPro" id="IPR051045">
    <property type="entry name" value="TonB-dependent_transducer"/>
</dbReference>
<keyword evidence="4" id="KW-1003">Cell membrane</keyword>